<dbReference type="CDD" id="cd05403">
    <property type="entry name" value="NT_KNTase_like"/>
    <property type="match status" value="1"/>
</dbReference>
<keyword evidence="7" id="KW-0067">ATP-binding</keyword>
<accession>A0A7U4E402</accession>
<evidence type="ECO:0000256" key="6">
    <source>
        <dbReference type="ARBA" id="ARBA00022741"/>
    </source>
</evidence>
<keyword evidence="3" id="KW-0808">Transferase</keyword>
<protein>
    <submittedName>
        <fullName evidence="11">DNA polymerase beta domain protein region</fullName>
    </submittedName>
</protein>
<dbReference type="InterPro" id="IPR052038">
    <property type="entry name" value="Type-VII_TA_antitoxin"/>
</dbReference>
<evidence type="ECO:0000259" key="10">
    <source>
        <dbReference type="Pfam" id="PF01909"/>
    </source>
</evidence>
<evidence type="ECO:0000256" key="9">
    <source>
        <dbReference type="ARBA" id="ARBA00038276"/>
    </source>
</evidence>
<keyword evidence="5" id="KW-0479">Metal-binding</keyword>
<dbReference type="AlphaFoldDB" id="A0A7U4E402"/>
<keyword evidence="12" id="KW-1185">Reference proteome</keyword>
<evidence type="ECO:0000256" key="3">
    <source>
        <dbReference type="ARBA" id="ARBA00022679"/>
    </source>
</evidence>
<gene>
    <name evidence="11" type="ordered locus">Runsl_0101</name>
</gene>
<dbReference type="GO" id="GO:0005524">
    <property type="term" value="F:ATP binding"/>
    <property type="evidence" value="ECO:0007669"/>
    <property type="project" value="UniProtKB-KW"/>
</dbReference>
<comment type="similarity">
    <text evidence="9">Belongs to the MntA antitoxin family.</text>
</comment>
<feature type="domain" description="Polymerase nucleotidyl transferase" evidence="10">
    <location>
        <begin position="12"/>
        <end position="94"/>
    </location>
</feature>
<evidence type="ECO:0000256" key="7">
    <source>
        <dbReference type="ARBA" id="ARBA00022840"/>
    </source>
</evidence>
<dbReference type="InterPro" id="IPR002934">
    <property type="entry name" value="Polymerase_NTP_transf_dom"/>
</dbReference>
<dbReference type="EMBL" id="CP002859">
    <property type="protein sequence ID" value="AEI46559.1"/>
    <property type="molecule type" value="Genomic_DNA"/>
</dbReference>
<sequence length="96" mass="11187">MNDLQQIQSKLRSIQPSLLQRYPIKRLAIFGSTARNERTPESDIDIMVEFSRPVGFQFFELAHELENYLKCHVDLVSRNGIKPAYYAEIMNELVDV</sequence>
<dbReference type="SUPFAM" id="SSF81301">
    <property type="entry name" value="Nucleotidyltransferase"/>
    <property type="match status" value="1"/>
</dbReference>
<evidence type="ECO:0000313" key="12">
    <source>
        <dbReference type="Proteomes" id="UP000000493"/>
    </source>
</evidence>
<keyword evidence="2" id="KW-1277">Toxin-antitoxin system</keyword>
<dbReference type="GO" id="GO:0016779">
    <property type="term" value="F:nucleotidyltransferase activity"/>
    <property type="evidence" value="ECO:0007669"/>
    <property type="project" value="UniProtKB-KW"/>
</dbReference>
<dbReference type="Proteomes" id="UP000000493">
    <property type="component" value="Chromosome"/>
</dbReference>
<comment type="cofactor">
    <cofactor evidence="1">
        <name>Mg(2+)</name>
        <dbReference type="ChEBI" id="CHEBI:18420"/>
    </cofactor>
</comment>
<reference evidence="11 12" key="2">
    <citation type="journal article" date="2012" name="Stand. Genomic Sci.">
        <title>Complete genome sequence of the aquatic bacterium Runella slithyformis type strain (LSU 4(T)).</title>
        <authorList>
            <person name="Copeland A."/>
            <person name="Zhang X."/>
            <person name="Misra M."/>
            <person name="Lapidus A."/>
            <person name="Nolan M."/>
            <person name="Lucas S."/>
            <person name="Deshpande S."/>
            <person name="Cheng J.F."/>
            <person name="Tapia R."/>
            <person name="Goodwin L.A."/>
            <person name="Pitluck S."/>
            <person name="Liolios K."/>
            <person name="Pagani I."/>
            <person name="Ivanova N."/>
            <person name="Mikhailova N."/>
            <person name="Pati A."/>
            <person name="Chen A."/>
            <person name="Palaniappan K."/>
            <person name="Land M."/>
            <person name="Hauser L."/>
            <person name="Pan C."/>
            <person name="Jeffries C.D."/>
            <person name="Detter J.C."/>
            <person name="Brambilla E.M."/>
            <person name="Rohde M."/>
            <person name="Djao O.D."/>
            <person name="Goker M."/>
            <person name="Sikorski J."/>
            <person name="Tindall B.J."/>
            <person name="Woyke T."/>
            <person name="Bristow J."/>
            <person name="Eisen J.A."/>
            <person name="Markowitz V."/>
            <person name="Hugenholtz P."/>
            <person name="Kyrpides N.C."/>
            <person name="Klenk H.P."/>
            <person name="Mavromatis K."/>
        </authorList>
    </citation>
    <scope>NUCLEOTIDE SEQUENCE [LARGE SCALE GENOMIC DNA]</scope>
    <source>
        <strain evidence="12">ATCC 29530 / DSM 19594 / LMG 11500 / NCIMB 11436 / LSU 4</strain>
    </source>
</reference>
<evidence type="ECO:0000256" key="1">
    <source>
        <dbReference type="ARBA" id="ARBA00001946"/>
    </source>
</evidence>
<keyword evidence="8" id="KW-0460">Magnesium</keyword>
<evidence type="ECO:0000256" key="4">
    <source>
        <dbReference type="ARBA" id="ARBA00022695"/>
    </source>
</evidence>
<keyword evidence="6" id="KW-0547">Nucleotide-binding</keyword>
<evidence type="ECO:0000256" key="2">
    <source>
        <dbReference type="ARBA" id="ARBA00022649"/>
    </source>
</evidence>
<dbReference type="PANTHER" id="PTHR33571:SF14">
    <property type="entry name" value="PROTEIN ADENYLYLTRANSFERASE MJ0435-RELATED"/>
    <property type="match status" value="1"/>
</dbReference>
<dbReference type="GO" id="GO:0046872">
    <property type="term" value="F:metal ion binding"/>
    <property type="evidence" value="ECO:0007669"/>
    <property type="project" value="UniProtKB-KW"/>
</dbReference>
<evidence type="ECO:0000256" key="5">
    <source>
        <dbReference type="ARBA" id="ARBA00022723"/>
    </source>
</evidence>
<name>A0A7U4E402_RUNSL</name>
<organism evidence="11 12">
    <name type="scientific">Runella slithyformis (strain ATCC 29530 / DSM 19594 / LMG 11500 / NCIMB 11436 / LSU 4)</name>
    <dbReference type="NCBI Taxonomy" id="761193"/>
    <lineage>
        <taxon>Bacteria</taxon>
        <taxon>Pseudomonadati</taxon>
        <taxon>Bacteroidota</taxon>
        <taxon>Cytophagia</taxon>
        <taxon>Cytophagales</taxon>
        <taxon>Spirosomataceae</taxon>
        <taxon>Runella</taxon>
    </lineage>
</organism>
<dbReference type="Gene3D" id="3.30.460.10">
    <property type="entry name" value="Beta Polymerase, domain 2"/>
    <property type="match status" value="1"/>
</dbReference>
<evidence type="ECO:0000313" key="11">
    <source>
        <dbReference type="EMBL" id="AEI46559.1"/>
    </source>
</evidence>
<proteinExistence type="inferred from homology"/>
<dbReference type="Pfam" id="PF01909">
    <property type="entry name" value="NTP_transf_2"/>
    <property type="match status" value="1"/>
</dbReference>
<reference evidence="12" key="1">
    <citation type="submission" date="2011-06" db="EMBL/GenBank/DDBJ databases">
        <title>The complete genome of chromosome of Runella slithyformis DSM 19594.</title>
        <authorList>
            <consortium name="US DOE Joint Genome Institute (JGI-PGF)"/>
            <person name="Lucas S."/>
            <person name="Han J."/>
            <person name="Lapidus A."/>
            <person name="Bruce D."/>
            <person name="Goodwin L."/>
            <person name="Pitluck S."/>
            <person name="Peters L."/>
            <person name="Kyrpides N."/>
            <person name="Mavromatis K."/>
            <person name="Ivanova N."/>
            <person name="Ovchinnikova G."/>
            <person name="Zhang X."/>
            <person name="Misra M."/>
            <person name="Detter J.C."/>
            <person name="Tapia R."/>
            <person name="Han C."/>
            <person name="Land M."/>
            <person name="Hauser L."/>
            <person name="Markowitz V."/>
            <person name="Cheng J.-F."/>
            <person name="Hugenholtz P."/>
            <person name="Woyke T."/>
            <person name="Wu D."/>
            <person name="Tindall B."/>
            <person name="Faehrich R."/>
            <person name="Brambilla E."/>
            <person name="Klenk H.-P."/>
            <person name="Eisen J.A."/>
        </authorList>
    </citation>
    <scope>NUCLEOTIDE SEQUENCE [LARGE SCALE GENOMIC DNA]</scope>
    <source>
        <strain evidence="12">ATCC 29530 / DSM 19594 / LMG 11500 / NCIMB 11436 / LSU 4</strain>
    </source>
</reference>
<dbReference type="InterPro" id="IPR043519">
    <property type="entry name" value="NT_sf"/>
</dbReference>
<evidence type="ECO:0000256" key="8">
    <source>
        <dbReference type="ARBA" id="ARBA00022842"/>
    </source>
</evidence>
<keyword evidence="4" id="KW-0548">Nucleotidyltransferase</keyword>
<dbReference type="KEGG" id="rsi:Runsl_0101"/>
<dbReference type="PANTHER" id="PTHR33571">
    <property type="entry name" value="SSL8005 PROTEIN"/>
    <property type="match status" value="1"/>
</dbReference>